<comment type="caution">
    <text evidence="4">The sequence shown here is derived from an EMBL/GenBank/DDBJ whole genome shotgun (WGS) entry which is preliminary data.</text>
</comment>
<evidence type="ECO:0000313" key="4">
    <source>
        <dbReference type="EMBL" id="MBT0773781.1"/>
    </source>
</evidence>
<dbReference type="InterPro" id="IPR010559">
    <property type="entry name" value="Sig_transdc_His_kin_internal"/>
</dbReference>
<protein>
    <submittedName>
        <fullName evidence="4">Histidine kinase</fullName>
    </submittedName>
</protein>
<accession>A0ABS5TSM2</accession>
<name>A0ABS5TSM2_9ACTN</name>
<organism evidence="4 5">
    <name type="scientific">Kineosporia corallincola</name>
    <dbReference type="NCBI Taxonomy" id="2835133"/>
    <lineage>
        <taxon>Bacteria</taxon>
        <taxon>Bacillati</taxon>
        <taxon>Actinomycetota</taxon>
        <taxon>Actinomycetes</taxon>
        <taxon>Kineosporiales</taxon>
        <taxon>Kineosporiaceae</taxon>
        <taxon>Kineosporia</taxon>
    </lineage>
</organism>
<dbReference type="Pfam" id="PF06580">
    <property type="entry name" value="His_kinase"/>
    <property type="match status" value="1"/>
</dbReference>
<feature type="domain" description="Histidine kinase/HSP90-like ATPase" evidence="2">
    <location>
        <begin position="308"/>
        <end position="405"/>
    </location>
</feature>
<dbReference type="Pfam" id="PF02518">
    <property type="entry name" value="HATPase_c"/>
    <property type="match status" value="1"/>
</dbReference>
<dbReference type="InterPro" id="IPR003594">
    <property type="entry name" value="HATPase_dom"/>
</dbReference>
<keyword evidence="1" id="KW-0472">Membrane</keyword>
<evidence type="ECO:0000313" key="5">
    <source>
        <dbReference type="Proteomes" id="UP001197247"/>
    </source>
</evidence>
<proteinExistence type="predicted"/>
<keyword evidence="4" id="KW-0808">Transferase</keyword>
<dbReference type="Proteomes" id="UP001197247">
    <property type="component" value="Unassembled WGS sequence"/>
</dbReference>
<dbReference type="Gene3D" id="3.30.565.10">
    <property type="entry name" value="Histidine kinase-like ATPase, C-terminal domain"/>
    <property type="match status" value="1"/>
</dbReference>
<feature type="transmembrane region" description="Helical" evidence="1">
    <location>
        <begin position="19"/>
        <end position="39"/>
    </location>
</feature>
<dbReference type="SUPFAM" id="SSF55874">
    <property type="entry name" value="ATPase domain of HSP90 chaperone/DNA topoisomerase II/histidine kinase"/>
    <property type="match status" value="1"/>
</dbReference>
<reference evidence="4 5" key="1">
    <citation type="submission" date="2021-05" db="EMBL/GenBank/DDBJ databases">
        <title>Kineosporia and Streptomyces sp. nov. two new marine actinobacteria isolated from Coral.</title>
        <authorList>
            <person name="Buangrab K."/>
            <person name="Sutthacheep M."/>
            <person name="Yeemin T."/>
            <person name="Harunari E."/>
            <person name="Igarashi Y."/>
            <person name="Kanchanasin P."/>
            <person name="Tanasupawat S."/>
            <person name="Phongsopitanun W."/>
        </authorList>
    </citation>
    <scope>NUCLEOTIDE SEQUENCE [LARGE SCALE GENOMIC DNA]</scope>
    <source>
        <strain evidence="4 5">J2-2</strain>
    </source>
</reference>
<keyword evidence="1" id="KW-0812">Transmembrane</keyword>
<gene>
    <name evidence="4" type="ORF">KIH74_32850</name>
</gene>
<dbReference type="InterPro" id="IPR050640">
    <property type="entry name" value="Bact_2-comp_sensor_kinase"/>
</dbReference>
<feature type="domain" description="Signal transduction histidine kinase internal region" evidence="3">
    <location>
        <begin position="210"/>
        <end position="288"/>
    </location>
</feature>
<evidence type="ECO:0000259" key="3">
    <source>
        <dbReference type="Pfam" id="PF06580"/>
    </source>
</evidence>
<keyword evidence="5" id="KW-1185">Reference proteome</keyword>
<keyword evidence="1" id="KW-1133">Transmembrane helix</keyword>
<dbReference type="InterPro" id="IPR036890">
    <property type="entry name" value="HATPase_C_sf"/>
</dbReference>
<keyword evidence="4" id="KW-0418">Kinase</keyword>
<evidence type="ECO:0000256" key="1">
    <source>
        <dbReference type="SAM" id="Phobius"/>
    </source>
</evidence>
<dbReference type="GO" id="GO:0016301">
    <property type="term" value="F:kinase activity"/>
    <property type="evidence" value="ECO:0007669"/>
    <property type="project" value="UniProtKB-KW"/>
</dbReference>
<dbReference type="PANTHER" id="PTHR34220:SF7">
    <property type="entry name" value="SENSOR HISTIDINE KINASE YPDA"/>
    <property type="match status" value="1"/>
</dbReference>
<sequence length="417" mass="44476">MCFFVPCVPYRRRVAQDGWIRGAEIAAVLVVVLLAVIAFRRARRGPDLGTPAERATFDTLHTASLAAPPLRDGLTPEGAQKAVRHLRTLLGTPAVALADGSRLLAWDGEGAHHRHQALRHAEGVLRTGRAGVLDAAQIDGDQACEVLDCPLRSAVVAPLTSGDAVVGALIAYGGAVSAGLVRATGEVAMWVSTQIELAELDRSRTRAIEAEVRALRAQISPHFVYNSLAAIASFVRTDPERARELLLEFADFTRYAFRAGGEFTTLADELRNIERYLVLEQARFGDRLHVRLRVAPEVLPVAVPYLSVQPLVENAVQHGLQSKEGPGHITLGAADSGSEALIWVEDDGVGSDPALIARVLAGESGDSVGLGNVDSRLRQVFGDRYGLVVETAEGAGTKVSFRVPKYAPGVHAGPPSP</sequence>
<evidence type="ECO:0000259" key="2">
    <source>
        <dbReference type="Pfam" id="PF02518"/>
    </source>
</evidence>
<dbReference type="PANTHER" id="PTHR34220">
    <property type="entry name" value="SENSOR HISTIDINE KINASE YPDA"/>
    <property type="match status" value="1"/>
</dbReference>
<dbReference type="EMBL" id="JAHBAY010000020">
    <property type="protein sequence ID" value="MBT0773781.1"/>
    <property type="molecule type" value="Genomic_DNA"/>
</dbReference>